<dbReference type="PANTHER" id="PTHR43190">
    <property type="entry name" value="N-ACETYL-D-GLUCOSAMINE KINASE"/>
    <property type="match status" value="1"/>
</dbReference>
<accession>A0A380BLQ9</accession>
<dbReference type="PROSITE" id="PS50186">
    <property type="entry name" value="DEP"/>
    <property type="match status" value="1"/>
</dbReference>
<gene>
    <name evidence="1" type="ORF">NCTC11388_01021</name>
</gene>
<dbReference type="InterPro" id="IPR000591">
    <property type="entry name" value="DEP_dom"/>
</dbReference>
<dbReference type="InterPro" id="IPR043129">
    <property type="entry name" value="ATPase_NBD"/>
</dbReference>
<dbReference type="Gene3D" id="3.30.420.40">
    <property type="match status" value="2"/>
</dbReference>
<organism evidence="1 2">
    <name type="scientific">Sphingobacterium spiritivorum</name>
    <name type="common">Flavobacterium spiritivorum</name>
    <dbReference type="NCBI Taxonomy" id="258"/>
    <lineage>
        <taxon>Bacteria</taxon>
        <taxon>Pseudomonadati</taxon>
        <taxon>Bacteroidota</taxon>
        <taxon>Sphingobacteriia</taxon>
        <taxon>Sphingobacteriales</taxon>
        <taxon>Sphingobacteriaceae</taxon>
        <taxon>Sphingobacterium</taxon>
    </lineage>
</organism>
<protein>
    <submittedName>
        <fullName evidence="1">Uncharacterized protein</fullName>
    </submittedName>
</protein>
<sequence length="285" mass="32562">MIAVVFSGSRYADWRLADKSRVVSGFRTTGINSYIQDERFITQLLNKNTNLINYAEKIKRIYFFGAGASSLERQSKIKKVFESFFKNAKVKVNHDVLASAISTFGDEKGIIGILGSGSNAAYYNGRKILKNNFGMGYILADEGSTNWIGRQLLKDFLSGTMPVDIREKLLSRYNLDRKIILEKVYNHPNPNIFLTSFADFVQENKDEPYLSTIIKEGLFLYCDTYLVPLSERYPDHKINFTGSVATHYADWLRDIGENEFGLEIGTIIKEPIHNLVKYYLNLNKN</sequence>
<dbReference type="SUPFAM" id="SSF53067">
    <property type="entry name" value="Actin-like ATPase domain"/>
    <property type="match status" value="2"/>
</dbReference>
<dbReference type="AlphaFoldDB" id="A0A380BLQ9"/>
<name>A0A380BLQ9_SPHSI</name>
<reference evidence="1 2" key="1">
    <citation type="submission" date="2018-06" db="EMBL/GenBank/DDBJ databases">
        <authorList>
            <consortium name="Pathogen Informatics"/>
            <person name="Doyle S."/>
        </authorList>
    </citation>
    <scope>NUCLEOTIDE SEQUENCE [LARGE SCALE GENOMIC DNA]</scope>
    <source>
        <strain evidence="1 2">NCTC11388</strain>
    </source>
</reference>
<evidence type="ECO:0000313" key="1">
    <source>
        <dbReference type="EMBL" id="SUJ02471.1"/>
    </source>
</evidence>
<dbReference type="PANTHER" id="PTHR43190:SF3">
    <property type="entry name" value="N-ACETYL-D-GLUCOSAMINE KINASE"/>
    <property type="match status" value="1"/>
</dbReference>
<dbReference type="RefSeq" id="WP_002998724.1">
    <property type="nucleotide sequence ID" value="NZ_CP068083.1"/>
</dbReference>
<dbReference type="GO" id="GO:0035556">
    <property type="term" value="P:intracellular signal transduction"/>
    <property type="evidence" value="ECO:0007669"/>
    <property type="project" value="InterPro"/>
</dbReference>
<dbReference type="CDD" id="cd24079">
    <property type="entry name" value="ASKHA_NBD_PG1100-like"/>
    <property type="match status" value="1"/>
</dbReference>
<dbReference type="EMBL" id="UGYW01000002">
    <property type="protein sequence ID" value="SUJ02471.1"/>
    <property type="molecule type" value="Genomic_DNA"/>
</dbReference>
<dbReference type="Proteomes" id="UP000254893">
    <property type="component" value="Unassembled WGS sequence"/>
</dbReference>
<dbReference type="InterPro" id="IPR052519">
    <property type="entry name" value="Euk-type_GlcNAc_Kinase"/>
</dbReference>
<dbReference type="Gene3D" id="1.10.720.160">
    <property type="match status" value="1"/>
</dbReference>
<evidence type="ECO:0000313" key="2">
    <source>
        <dbReference type="Proteomes" id="UP000254893"/>
    </source>
</evidence>
<dbReference type="GeneID" id="95430092"/>
<proteinExistence type="predicted"/>